<dbReference type="OrthoDB" id="20018at2759"/>
<accession>A0A9Q0RH04</accession>
<organism evidence="2 3">
    <name type="scientific">Anaeramoeba ignava</name>
    <name type="common">Anaerobic marine amoeba</name>
    <dbReference type="NCBI Taxonomy" id="1746090"/>
    <lineage>
        <taxon>Eukaryota</taxon>
        <taxon>Metamonada</taxon>
        <taxon>Anaeramoebidae</taxon>
        <taxon>Anaeramoeba</taxon>
    </lineage>
</organism>
<proteinExistence type="predicted"/>
<keyword evidence="1" id="KW-0175">Coiled coil</keyword>
<sequence>MNVLLKDFRKNKKKLIEENENKWKEFEKRSQEVIETMYEGLNIQINEIFQNQKIIETENKKIQIQTINNEKLTNQWINLIKKLNSPLHDLSNSNDWAFNTEKNLKQLSQNLENLKNLNQKKK</sequence>
<feature type="coiled-coil region" evidence="1">
    <location>
        <begin position="55"/>
        <end position="117"/>
    </location>
</feature>
<evidence type="ECO:0008006" key="4">
    <source>
        <dbReference type="Google" id="ProtNLM"/>
    </source>
</evidence>
<protein>
    <recommendedName>
        <fullName evidence="4">Biogenesis of lysosome-related organelles complex 1 subunit 1</fullName>
    </recommendedName>
</protein>
<name>A0A9Q0RH04_ANAIG</name>
<dbReference type="EMBL" id="JAPDFW010000022">
    <property type="protein sequence ID" value="KAJ5079752.1"/>
    <property type="molecule type" value="Genomic_DNA"/>
</dbReference>
<dbReference type="AlphaFoldDB" id="A0A9Q0RH04"/>
<dbReference type="Pfam" id="PF06320">
    <property type="entry name" value="GCN5L1"/>
    <property type="match status" value="1"/>
</dbReference>
<evidence type="ECO:0000256" key="1">
    <source>
        <dbReference type="SAM" id="Coils"/>
    </source>
</evidence>
<evidence type="ECO:0000313" key="2">
    <source>
        <dbReference type="EMBL" id="KAJ5079752.1"/>
    </source>
</evidence>
<evidence type="ECO:0000313" key="3">
    <source>
        <dbReference type="Proteomes" id="UP001149090"/>
    </source>
</evidence>
<comment type="caution">
    <text evidence="2">The sequence shown here is derived from an EMBL/GenBank/DDBJ whole genome shotgun (WGS) entry which is preliminary data.</text>
</comment>
<reference evidence="2" key="1">
    <citation type="submission" date="2022-10" db="EMBL/GenBank/DDBJ databases">
        <title>Novel sulphate-reducing endosymbionts in the free-living metamonad Anaeramoeba.</title>
        <authorList>
            <person name="Jerlstrom-Hultqvist J."/>
            <person name="Cepicka I."/>
            <person name="Gallot-Lavallee L."/>
            <person name="Salas-Leiva D."/>
            <person name="Curtis B.A."/>
            <person name="Zahonova K."/>
            <person name="Pipaliya S."/>
            <person name="Dacks J."/>
            <person name="Roger A.J."/>
        </authorList>
    </citation>
    <scope>NUCLEOTIDE SEQUENCE</scope>
    <source>
        <strain evidence="2">BMAN</strain>
    </source>
</reference>
<keyword evidence="3" id="KW-1185">Reference proteome</keyword>
<dbReference type="Proteomes" id="UP001149090">
    <property type="component" value="Unassembled WGS sequence"/>
</dbReference>
<gene>
    <name evidence="2" type="ORF">M0811_04063</name>
</gene>